<dbReference type="OrthoDB" id="465874at2"/>
<evidence type="ECO:0000259" key="6">
    <source>
        <dbReference type="Pfam" id="PF01694"/>
    </source>
</evidence>
<evidence type="ECO:0000313" key="8">
    <source>
        <dbReference type="EMBL" id="PAS92296.1"/>
    </source>
</evidence>
<feature type="transmembrane region" description="Helical" evidence="5">
    <location>
        <begin position="139"/>
        <end position="157"/>
    </location>
</feature>
<feature type="domain" description="Peptidase S54 rhomboid" evidence="6">
    <location>
        <begin position="56"/>
        <end position="187"/>
    </location>
</feature>
<keyword evidence="3 5" id="KW-1133">Transmembrane helix</keyword>
<feature type="transmembrane region" description="Helical" evidence="5">
    <location>
        <begin position="169"/>
        <end position="187"/>
    </location>
</feature>
<dbReference type="SUPFAM" id="SSF144091">
    <property type="entry name" value="Rhomboid-like"/>
    <property type="match status" value="1"/>
</dbReference>
<keyword evidence="2 5" id="KW-0812">Transmembrane</keyword>
<reference evidence="8 9" key="2">
    <citation type="submission" date="2017-07" db="EMBL/GenBank/DDBJ databases">
        <title>Candidatus Dactylopiibacterium carminicum, a nitrogen-fixing symbiont of the cochineal insect Dactylopius coccus and Dactylopius opuntiae (Hemiptera: Coccoidea: Dactylopiidae).</title>
        <authorList>
            <person name="Vera A."/>
        </authorList>
    </citation>
    <scope>NUCLEOTIDE SEQUENCE [LARGE SCALE GENOMIC DNA]</scope>
    <source>
        <strain evidence="8 9">NFDCM</strain>
    </source>
</reference>
<dbReference type="RefSeq" id="WP_095525206.1">
    <property type="nucleotide sequence ID" value="NZ_MDUX01000044.1"/>
</dbReference>
<dbReference type="Pfam" id="PF01694">
    <property type="entry name" value="Rhomboid"/>
    <property type="match status" value="1"/>
</dbReference>
<feature type="transmembrane region" description="Helical" evidence="5">
    <location>
        <begin position="50"/>
        <end position="78"/>
    </location>
</feature>
<feature type="transmembrane region" description="Helical" evidence="5">
    <location>
        <begin position="12"/>
        <end position="30"/>
    </location>
</feature>
<comment type="subcellular location">
    <subcellularLocation>
        <location evidence="1">Membrane</location>
        <topology evidence="1">Multi-pass membrane protein</topology>
    </subcellularLocation>
</comment>
<keyword evidence="8" id="KW-0645">Protease</keyword>
<dbReference type="AlphaFoldDB" id="A0A272EQF3"/>
<dbReference type="InterPro" id="IPR035952">
    <property type="entry name" value="Rhomboid-like_sf"/>
</dbReference>
<evidence type="ECO:0000313" key="10">
    <source>
        <dbReference type="Proteomes" id="UP000623509"/>
    </source>
</evidence>
<dbReference type="GO" id="GO:0004252">
    <property type="term" value="F:serine-type endopeptidase activity"/>
    <property type="evidence" value="ECO:0007669"/>
    <property type="project" value="InterPro"/>
</dbReference>
<comment type="caution">
    <text evidence="8">The sequence shown here is derived from an EMBL/GenBank/DDBJ whole genome shotgun (WGS) entry which is preliminary data.</text>
</comment>
<feature type="transmembrane region" description="Helical" evidence="5">
    <location>
        <begin position="115"/>
        <end position="132"/>
    </location>
</feature>
<evidence type="ECO:0000256" key="2">
    <source>
        <dbReference type="ARBA" id="ARBA00022692"/>
    </source>
</evidence>
<evidence type="ECO:0000313" key="7">
    <source>
        <dbReference type="EMBL" id="KAF7598570.1"/>
    </source>
</evidence>
<evidence type="ECO:0000256" key="3">
    <source>
        <dbReference type="ARBA" id="ARBA00022989"/>
    </source>
</evidence>
<evidence type="ECO:0000313" key="9">
    <source>
        <dbReference type="Proteomes" id="UP000216107"/>
    </source>
</evidence>
<evidence type="ECO:0000256" key="5">
    <source>
        <dbReference type="SAM" id="Phobius"/>
    </source>
</evidence>
<dbReference type="GO" id="GO:0016020">
    <property type="term" value="C:membrane"/>
    <property type="evidence" value="ECO:0007669"/>
    <property type="project" value="UniProtKB-SubCell"/>
</dbReference>
<organism evidence="8 9">
    <name type="scientific">Candidatus Dactylopiibacterium carminicum</name>
    <dbReference type="NCBI Taxonomy" id="857335"/>
    <lineage>
        <taxon>Bacteria</taxon>
        <taxon>Pseudomonadati</taxon>
        <taxon>Pseudomonadota</taxon>
        <taxon>Betaproteobacteria</taxon>
        <taxon>Rhodocyclales</taxon>
        <taxon>Rhodocyclaceae</taxon>
        <taxon>Candidatus Dactylopiibacterium</taxon>
    </lineage>
</organism>
<keyword evidence="4 5" id="KW-0472">Membrane</keyword>
<dbReference type="Proteomes" id="UP000216107">
    <property type="component" value="Unassembled WGS sequence"/>
</dbReference>
<dbReference type="EMBL" id="MDUX01000044">
    <property type="protein sequence ID" value="KAF7598570.1"/>
    <property type="molecule type" value="Genomic_DNA"/>
</dbReference>
<dbReference type="InterPro" id="IPR022764">
    <property type="entry name" value="Peptidase_S54_rhomboid_dom"/>
</dbReference>
<dbReference type="EMBL" id="NMRN01000042">
    <property type="protein sequence ID" value="PAS92296.1"/>
    <property type="molecule type" value="Genomic_DNA"/>
</dbReference>
<protein>
    <submittedName>
        <fullName evidence="8">Rhomboid family intramembrane serine protease</fullName>
    </submittedName>
</protein>
<reference evidence="7 10" key="1">
    <citation type="submission" date="2016-08" db="EMBL/GenBank/DDBJ databases">
        <title>Candidatus Dactylopiibacterium carminicum genome sequence.</title>
        <authorList>
            <person name="Ramirez-Puebla S.T."/>
            <person name="Ormeno-Orrillo E."/>
            <person name="Vera-Ponce De Leon A."/>
            <person name="Luis L."/>
            <person name="Sanchez-Flores A."/>
            <person name="Monica R."/>
            <person name="Martinez-Romero E."/>
        </authorList>
    </citation>
    <scope>NUCLEOTIDE SEQUENCE [LARGE SCALE GENOMIC DNA]</scope>
    <source>
        <strain evidence="7">END1</strain>
    </source>
</reference>
<proteinExistence type="predicted"/>
<name>A0A272EQF3_9RHOO</name>
<dbReference type="Gene3D" id="1.20.1540.10">
    <property type="entry name" value="Rhomboid-like"/>
    <property type="match status" value="1"/>
</dbReference>
<evidence type="ECO:0000256" key="1">
    <source>
        <dbReference type="ARBA" id="ARBA00004141"/>
    </source>
</evidence>
<accession>A0A272EQF3</accession>
<evidence type="ECO:0000256" key="4">
    <source>
        <dbReference type="ARBA" id="ARBA00023136"/>
    </source>
</evidence>
<dbReference type="GO" id="GO:0006508">
    <property type="term" value="P:proteolysis"/>
    <property type="evidence" value="ECO:0007669"/>
    <property type="project" value="UniProtKB-KW"/>
</dbReference>
<keyword evidence="10" id="KW-1185">Reference proteome</keyword>
<feature type="transmembrane region" description="Helical" evidence="5">
    <location>
        <begin position="90"/>
        <end position="109"/>
    </location>
</feature>
<dbReference type="Proteomes" id="UP000623509">
    <property type="component" value="Unassembled WGS sequence"/>
</dbReference>
<sequence>MRRALHSASQRLGHAIGFAVGLTLLVWLGFGMQQLTGLTPGIVPRTWQGLIPLPFIFLFHANGQHLLVNSVALVPLATLFALRMQRWTQACALTLVLSISGGLIVWLIGSPGVHLGASLLVFAYLGFLLGGFHATGQHFGTLLWRLLLAGLALYLFWPLLPQLLVMEDGVSWSAHAGGALAGLLWGIRRN</sequence>
<keyword evidence="8" id="KW-0378">Hydrolase</keyword>
<gene>
    <name evidence="7" type="ORF">BGI27_12485</name>
    <name evidence="8" type="ORF">CGU29_12265</name>
</gene>